<comment type="caution">
    <text evidence="2">The sequence shown here is derived from an EMBL/GenBank/DDBJ whole genome shotgun (WGS) entry which is preliminary data.</text>
</comment>
<feature type="domain" description="Heterokaryon incompatibility" evidence="1">
    <location>
        <begin position="10"/>
        <end position="87"/>
    </location>
</feature>
<dbReference type="Pfam" id="PF06985">
    <property type="entry name" value="HET"/>
    <property type="match status" value="1"/>
</dbReference>
<reference evidence="2 3" key="1">
    <citation type="submission" date="2024-02" db="EMBL/GenBank/DDBJ databases">
        <title>First draft genome assembly of two strains of Seiridium cardinale.</title>
        <authorList>
            <person name="Emiliani G."/>
            <person name="Scali E."/>
        </authorList>
    </citation>
    <scope>NUCLEOTIDE SEQUENCE [LARGE SCALE GENOMIC DNA]</scope>
    <source>
        <strain evidence="2 3">BM-138-000479</strain>
    </source>
</reference>
<proteinExistence type="predicted"/>
<evidence type="ECO:0000313" key="3">
    <source>
        <dbReference type="Proteomes" id="UP001465668"/>
    </source>
</evidence>
<keyword evidence="3" id="KW-1185">Reference proteome</keyword>
<organism evidence="2 3">
    <name type="scientific">Seiridium cardinale</name>
    <dbReference type="NCBI Taxonomy" id="138064"/>
    <lineage>
        <taxon>Eukaryota</taxon>
        <taxon>Fungi</taxon>
        <taxon>Dikarya</taxon>
        <taxon>Ascomycota</taxon>
        <taxon>Pezizomycotina</taxon>
        <taxon>Sordariomycetes</taxon>
        <taxon>Xylariomycetidae</taxon>
        <taxon>Amphisphaeriales</taxon>
        <taxon>Sporocadaceae</taxon>
        <taxon>Seiridium</taxon>
    </lineage>
</organism>
<evidence type="ECO:0000313" key="2">
    <source>
        <dbReference type="EMBL" id="KAK9782648.1"/>
    </source>
</evidence>
<protein>
    <submittedName>
        <fullName evidence="2">Heterokaryon incompatibility domain-containing protein</fullName>
    </submittedName>
</protein>
<dbReference type="EMBL" id="JARVKM010000002">
    <property type="protein sequence ID" value="KAK9782648.1"/>
    <property type="molecule type" value="Genomic_DNA"/>
</dbReference>
<accession>A0ABR2Y7D9</accession>
<dbReference type="PANTHER" id="PTHR33112">
    <property type="entry name" value="DOMAIN PROTEIN, PUTATIVE-RELATED"/>
    <property type="match status" value="1"/>
</dbReference>
<sequence length="253" mass="28758">MSQLLQATIEEELPATIRDVIELTRHLGVRYLWVDALCIVQDDTQDWIHESAQMATVYAHAFLTISASSVANSRHSFLHQSRSNGEVLLQLPKSATSDRRHDGNVDGVSTGFDMLAMQKTPTSGIHQAPHRLMVDPVMCHACAPQEYALSTPVVSFSRDELQWTCRMLRACECGNPEGLDYPRIENLRKRLKAIQGEHKVRLENDTKSGGIRSKFACLEFWYNIVETYCRRELSWARDKCRSSRVLHMNTLGL</sequence>
<evidence type="ECO:0000259" key="1">
    <source>
        <dbReference type="Pfam" id="PF06985"/>
    </source>
</evidence>
<dbReference type="Proteomes" id="UP001465668">
    <property type="component" value="Unassembled WGS sequence"/>
</dbReference>
<gene>
    <name evidence="2" type="ORF">SCAR479_00991</name>
</gene>
<dbReference type="InterPro" id="IPR010730">
    <property type="entry name" value="HET"/>
</dbReference>
<dbReference type="PANTHER" id="PTHR33112:SF16">
    <property type="entry name" value="HETEROKARYON INCOMPATIBILITY DOMAIN-CONTAINING PROTEIN"/>
    <property type="match status" value="1"/>
</dbReference>
<name>A0ABR2Y7D9_9PEZI</name>